<dbReference type="EMBL" id="FIMD01000002">
    <property type="protein sequence ID" value="CYX49310.1"/>
    <property type="molecule type" value="Genomic_DNA"/>
</dbReference>
<comment type="subcellular location">
    <subcellularLocation>
        <location evidence="1">Endomembrane system</location>
        <topology evidence="1">Multi-pass membrane protein</topology>
    </subcellularLocation>
</comment>
<evidence type="ECO:0000313" key="7">
    <source>
        <dbReference type="EMBL" id="CYX49310.1"/>
    </source>
</evidence>
<name>A0A0Z8IN06_STRSU</name>
<dbReference type="AlphaFoldDB" id="A0A0Z8IN06"/>
<organism evidence="7 8">
    <name type="scientific">Streptococcus suis</name>
    <dbReference type="NCBI Taxonomy" id="1307"/>
    <lineage>
        <taxon>Bacteria</taxon>
        <taxon>Bacillati</taxon>
        <taxon>Bacillota</taxon>
        <taxon>Bacilli</taxon>
        <taxon>Lactobacillales</taxon>
        <taxon>Streptococcaceae</taxon>
        <taxon>Streptococcus</taxon>
    </lineage>
</organism>
<dbReference type="Proteomes" id="UP000075182">
    <property type="component" value="Unassembled WGS sequence"/>
</dbReference>
<evidence type="ECO:0000256" key="3">
    <source>
        <dbReference type="ARBA" id="ARBA00022448"/>
    </source>
</evidence>
<reference evidence="7 8" key="1">
    <citation type="submission" date="2016-02" db="EMBL/GenBank/DDBJ databases">
        <authorList>
            <consortium name="Pathogen Informatics"/>
        </authorList>
    </citation>
    <scope>NUCLEOTIDE SEQUENCE [LARGE SCALE GENOMIC DNA]</scope>
    <source>
        <strain evidence="7 8">SS999</strain>
    </source>
</reference>
<sequence length="505" mass="53109">MFFDYNVFIVRKLKGEMKKMDQFFKLKEHGTTVSTEIMAGLTTFFAMSYILFVNPSVLSVAGMPAQAVFLATIIASAVSTLVMGLFANVPYALAPGMGLNAFFTYTVVIGLGFTWQEALAMVFLCGLFNVFITVTKVRKSIIKAIPVSLQHAIGGGIGVFVAYLGFKNSNLITFLTSGSDIITVNGVAPADATAETFSNGVFSVFAGGGVVPGISTFTDPSVLLTVFGLLLTAVLVIKNVRGAILIGIIATTLAGIPAGVVDLSTIDFANNNIGTAFAELGTTFLAAFDGLSSLFADSSRLPLVLMTIFAFSLSDTFDTLGTFIGTGRKTGIFSEEDEKALENGTGFNSKMDKALFADAIGTSIGALFGTSNTTTYVESAAGISAGGRTGLTAVTTAVLFLLSILILPFIGIVPNAATAPALIIVGVMMVSSFLDVDWSQFEDALPAFFAAFFMALCFSISYGIAAAFIFYCLVKVSTGKAKEIHPILWGATALFILNFIILAIL</sequence>
<keyword evidence="3" id="KW-0813">Transport</keyword>
<accession>A0A0Z8IN06</accession>
<dbReference type="PANTHER" id="PTHR43337">
    <property type="entry name" value="XANTHINE/URACIL PERMEASE C887.17-RELATED"/>
    <property type="match status" value="1"/>
</dbReference>
<evidence type="ECO:0000256" key="2">
    <source>
        <dbReference type="ARBA" id="ARBA00005697"/>
    </source>
</evidence>
<dbReference type="GO" id="GO:0005886">
    <property type="term" value="C:plasma membrane"/>
    <property type="evidence" value="ECO:0007669"/>
    <property type="project" value="TreeGrafter"/>
</dbReference>
<dbReference type="Pfam" id="PF00860">
    <property type="entry name" value="Xan_ur_permease"/>
    <property type="match status" value="2"/>
</dbReference>
<dbReference type="InterPro" id="IPR045018">
    <property type="entry name" value="Azg-like"/>
</dbReference>
<dbReference type="InterPro" id="IPR006043">
    <property type="entry name" value="NCS2"/>
</dbReference>
<proteinExistence type="inferred from homology"/>
<evidence type="ECO:0000256" key="4">
    <source>
        <dbReference type="ARBA" id="ARBA00022692"/>
    </source>
</evidence>
<keyword evidence="5" id="KW-1133">Transmembrane helix</keyword>
<dbReference type="GO" id="GO:0005345">
    <property type="term" value="F:purine nucleobase transmembrane transporter activity"/>
    <property type="evidence" value="ECO:0007669"/>
    <property type="project" value="TreeGrafter"/>
</dbReference>
<evidence type="ECO:0000256" key="6">
    <source>
        <dbReference type="ARBA" id="ARBA00023136"/>
    </source>
</evidence>
<gene>
    <name evidence="7" type="primary">pbuG</name>
    <name evidence="7" type="ORF">ERS132536_00506</name>
</gene>
<keyword evidence="6" id="KW-0472">Membrane</keyword>
<evidence type="ECO:0000313" key="8">
    <source>
        <dbReference type="Proteomes" id="UP000075182"/>
    </source>
</evidence>
<protein>
    <submittedName>
        <fullName evidence="7">Xanthine/uracil/vitamin C permease</fullName>
    </submittedName>
</protein>
<evidence type="ECO:0000256" key="1">
    <source>
        <dbReference type="ARBA" id="ARBA00004127"/>
    </source>
</evidence>
<keyword evidence="4" id="KW-0812">Transmembrane</keyword>
<dbReference type="GO" id="GO:0012505">
    <property type="term" value="C:endomembrane system"/>
    <property type="evidence" value="ECO:0007669"/>
    <property type="project" value="UniProtKB-SubCell"/>
</dbReference>
<comment type="similarity">
    <text evidence="2">Belongs to the nucleobase:cation symporter-2 (NCS2) (TC 2.A.40) family. Azg-like subfamily.</text>
</comment>
<dbReference type="PANTHER" id="PTHR43337:SF1">
    <property type="entry name" value="XANTHINE_URACIL PERMEASE C887.17-RELATED"/>
    <property type="match status" value="1"/>
</dbReference>
<evidence type="ECO:0000256" key="5">
    <source>
        <dbReference type="ARBA" id="ARBA00022989"/>
    </source>
</evidence>